<dbReference type="EMBL" id="CZAI01000002">
    <property type="protein sequence ID" value="CUP04327.1"/>
    <property type="molecule type" value="Genomic_DNA"/>
</dbReference>
<evidence type="ECO:0000313" key="1">
    <source>
        <dbReference type="EMBL" id="CUP04327.1"/>
    </source>
</evidence>
<dbReference type="Proteomes" id="UP000095657">
    <property type="component" value="Unassembled WGS sequence"/>
</dbReference>
<evidence type="ECO:0000313" key="3">
    <source>
        <dbReference type="EMBL" id="KAA5476814.1"/>
    </source>
</evidence>
<sequence>MANYATNLFFCSTENENDLEKVEKFLDEKFFDCYLERSEDYVDGEFYSKWDFPEALINEMIESLEDKQGIYIRVLTHELCNEYVSFRIFSQGEWDIRY</sequence>
<protein>
    <submittedName>
        <fullName evidence="2">Uncharacterized protein</fullName>
    </submittedName>
</protein>
<reference evidence="7 8" key="2">
    <citation type="journal article" date="2019" name="Nat. Med.">
        <title>A library of human gut bacterial isolates paired with longitudinal multiomics data enables mechanistic microbiome research.</title>
        <authorList>
            <person name="Poyet M."/>
            <person name="Groussin M."/>
            <person name="Gibbons S.M."/>
            <person name="Avila-Pacheco J."/>
            <person name="Jiang X."/>
            <person name="Kearney S.M."/>
            <person name="Perrotta A.R."/>
            <person name="Berdy B."/>
            <person name="Zhao S."/>
            <person name="Lieberman T.D."/>
            <person name="Swanson P.K."/>
            <person name="Smith M."/>
            <person name="Roesemann S."/>
            <person name="Alexander J.E."/>
            <person name="Rich S.A."/>
            <person name="Livny J."/>
            <person name="Vlamakis H."/>
            <person name="Clish C."/>
            <person name="Bullock K."/>
            <person name="Deik A."/>
            <person name="Scott J."/>
            <person name="Pierce K.A."/>
            <person name="Xavier R.J."/>
            <person name="Alm E.J."/>
        </authorList>
    </citation>
    <scope>NUCLEOTIDE SEQUENCE [LARGE SCALE GENOMIC DNA]</scope>
    <source>
        <strain evidence="4 8">BIOML-A21</strain>
        <strain evidence="3 7">BIOML-A25</strain>
    </source>
</reference>
<organism evidence="2 6">
    <name type="scientific">Bacteroides caccae</name>
    <dbReference type="NCBI Taxonomy" id="47678"/>
    <lineage>
        <taxon>Bacteria</taxon>
        <taxon>Pseudomonadati</taxon>
        <taxon>Bacteroidota</taxon>
        <taxon>Bacteroidia</taxon>
        <taxon>Bacteroidales</taxon>
        <taxon>Bacteroidaceae</taxon>
        <taxon>Bacteroides</taxon>
    </lineage>
</organism>
<gene>
    <name evidence="1" type="ORF">ERS852494_01422</name>
    <name evidence="2" type="ORF">ERS852558_00483</name>
    <name evidence="4" type="ORF">F2Y35_20905</name>
    <name evidence="3" type="ORF">F2Y39_12830</name>
</gene>
<evidence type="ECO:0000313" key="7">
    <source>
        <dbReference type="Proteomes" id="UP000427825"/>
    </source>
</evidence>
<evidence type="ECO:0000313" key="5">
    <source>
        <dbReference type="Proteomes" id="UP000095657"/>
    </source>
</evidence>
<evidence type="ECO:0000313" key="4">
    <source>
        <dbReference type="EMBL" id="KAA5486603.1"/>
    </source>
</evidence>
<dbReference type="EMBL" id="VVYJ01000006">
    <property type="protein sequence ID" value="KAA5476814.1"/>
    <property type="molecule type" value="Genomic_DNA"/>
</dbReference>
<evidence type="ECO:0000313" key="2">
    <source>
        <dbReference type="EMBL" id="CUP56984.1"/>
    </source>
</evidence>
<dbReference type="EMBL" id="CZBL01000002">
    <property type="protein sequence ID" value="CUP56984.1"/>
    <property type="molecule type" value="Genomic_DNA"/>
</dbReference>
<dbReference type="AlphaFoldDB" id="A0A174P7T9"/>
<reference evidence="5 6" key="1">
    <citation type="submission" date="2015-09" db="EMBL/GenBank/DDBJ databases">
        <authorList>
            <consortium name="Pathogen Informatics"/>
        </authorList>
    </citation>
    <scope>NUCLEOTIDE SEQUENCE [LARGE SCALE GENOMIC DNA]</scope>
    <source>
        <strain evidence="1 5">2789STDY5834880</strain>
        <strain evidence="2 6">2789STDY5834946</strain>
    </source>
</reference>
<dbReference type="Proteomes" id="UP000095725">
    <property type="component" value="Unassembled WGS sequence"/>
</dbReference>
<dbReference type="Proteomes" id="UP000491168">
    <property type="component" value="Unassembled WGS sequence"/>
</dbReference>
<proteinExistence type="predicted"/>
<dbReference type="EMBL" id="VVYF01000027">
    <property type="protein sequence ID" value="KAA5486603.1"/>
    <property type="molecule type" value="Genomic_DNA"/>
</dbReference>
<name>A0A174P7T9_9BACE</name>
<dbReference type="RefSeq" id="WP_022042075.1">
    <property type="nucleotide sequence ID" value="NZ_CAXSUM010000018.1"/>
</dbReference>
<evidence type="ECO:0000313" key="8">
    <source>
        <dbReference type="Proteomes" id="UP000491168"/>
    </source>
</evidence>
<evidence type="ECO:0000313" key="6">
    <source>
        <dbReference type="Proteomes" id="UP000095725"/>
    </source>
</evidence>
<dbReference type="Proteomes" id="UP000427825">
    <property type="component" value="Unassembled WGS sequence"/>
</dbReference>
<accession>A0A174P7T9</accession>
<dbReference type="STRING" id="47678.ERS852494_01422"/>